<dbReference type="STRING" id="867900.Celly_1720"/>
<evidence type="ECO:0000256" key="1">
    <source>
        <dbReference type="ARBA" id="ARBA00022614"/>
    </source>
</evidence>
<dbReference type="PRINTS" id="PR00019">
    <property type="entry name" value="LEURICHRPT"/>
</dbReference>
<dbReference type="AlphaFoldDB" id="F0RBC2"/>
<name>F0RBC2_CELLC</name>
<organism evidence="4 5">
    <name type="scientific">Cellulophaga lytica (strain ATCC 23178 / DSM 7489 / JCM 8516 / NBRC 14961 / NCIMB 1423 / VKM B-1433 / Cy l20)</name>
    <dbReference type="NCBI Taxonomy" id="867900"/>
    <lineage>
        <taxon>Bacteria</taxon>
        <taxon>Pseudomonadati</taxon>
        <taxon>Bacteroidota</taxon>
        <taxon>Flavobacteriia</taxon>
        <taxon>Flavobacteriales</taxon>
        <taxon>Flavobacteriaceae</taxon>
        <taxon>Cellulophaga</taxon>
    </lineage>
</organism>
<dbReference type="PANTHER" id="PTHR48051:SF1">
    <property type="entry name" value="RAS SUPPRESSOR PROTEIN 1"/>
    <property type="match status" value="1"/>
</dbReference>
<dbReference type="PROSITE" id="PS51450">
    <property type="entry name" value="LRR"/>
    <property type="match status" value="3"/>
</dbReference>
<evidence type="ECO:0000313" key="4">
    <source>
        <dbReference type="EMBL" id="ADY29544.1"/>
    </source>
</evidence>
<dbReference type="RefSeq" id="WP_013621289.1">
    <property type="nucleotide sequence ID" value="NC_015167.1"/>
</dbReference>
<dbReference type="InterPro" id="IPR001611">
    <property type="entry name" value="Leu-rich_rpt"/>
</dbReference>
<keyword evidence="1" id="KW-0433">Leucine-rich repeat</keyword>
<reference evidence="4 5" key="1">
    <citation type="journal article" date="2011" name="Stand. Genomic Sci.">
        <title>Complete genome sequence of Cellulophaga lytica type strain (LIM- 21).</title>
        <authorList>
            <person name="Pati A."/>
            <person name="Abt B."/>
            <person name="Teshima H."/>
            <person name="Nolan M."/>
            <person name="Lapidus A."/>
            <person name="Lucas S."/>
            <person name="Hammon N."/>
            <person name="Deshpande S."/>
            <person name="Cheng J.F."/>
            <person name="Tapia R."/>
            <person name="Han C."/>
            <person name="Goodwin L."/>
            <person name="Pitluck S."/>
            <person name="Liolios K."/>
            <person name="Pagani I."/>
            <person name="Mavromatis K."/>
            <person name="Ovchinikova G."/>
            <person name="Chen A."/>
            <person name="Palaniappan K."/>
            <person name="Land M."/>
            <person name="Hauser L."/>
            <person name="Jeffries C.D."/>
            <person name="Detter J.C."/>
            <person name="Brambilla E.M."/>
            <person name="Kannan K.P."/>
            <person name="Rohde M."/>
            <person name="Spring S."/>
            <person name="Goker M."/>
            <person name="Woyke T."/>
            <person name="Bristow J."/>
            <person name="Eisen J.A."/>
            <person name="Markowitz V."/>
            <person name="Hugenholtz P."/>
            <person name="Kyrpides N.C."/>
            <person name="Klenk H.P."/>
            <person name="Ivanova N."/>
        </authorList>
    </citation>
    <scope>NUCLEOTIDE SEQUENCE [LARGE SCALE GENOMIC DNA]</scope>
    <source>
        <strain evidence="5">ATCC 23178 / DSM 7489 / JCM 8516 / NBRC 14961 / NCIMB 1423 / VKM B-1433 / Cy l20</strain>
    </source>
</reference>
<dbReference type="InterPro" id="IPR003591">
    <property type="entry name" value="Leu-rich_rpt_typical-subtyp"/>
</dbReference>
<dbReference type="EMBL" id="CP002534">
    <property type="protein sequence ID" value="ADY29544.1"/>
    <property type="molecule type" value="Genomic_DNA"/>
</dbReference>
<dbReference type="SMART" id="SM00369">
    <property type="entry name" value="LRR_TYP"/>
    <property type="match status" value="5"/>
</dbReference>
<dbReference type="SUPFAM" id="SSF52058">
    <property type="entry name" value="L domain-like"/>
    <property type="match status" value="1"/>
</dbReference>
<sequence>MGIKSDIPMKKITILTFFFLISQISFGQLDNVTKNKIKAYYFTAEELYNNGAYSKALDKLESLEELSKGIKLATSQNLKVKILVKQNELIKAKQELEILYTLNPSKAIFKDIASYSNKIDEGIEAEQIILEKKREQERIESVMLSTGTTRSEYDELTKLSISQGGNGLFNTEDVKQLRENKRIARIKLEDEEKQKIREQNKIDQSNWDKTLSIKTEESFNKYLSNSNNTLYRLEAKKYLSLGSIKKITLLPNGKLPELERYTYAKTGKVTEEMPPYLNVADFEELKFYFNLTSIKTHRFYALEKFHENIKDLSKLKSITYSSQKLTKLPNIFESLPNITFLNFYDNKLTSIPKSMWKLKKLTKLNLSKNKLTSISENLGYLKNLTTLDLGHNNISSLPDSFSNLINLKYLHLSKNPINSIPDFIGDFKKLKTLYLDRTNIQNLPENLSNIDGLTIYLDKNLFLKLKSDIKKIQKKNSTIEIKKMDY</sequence>
<dbReference type="Pfam" id="PF13855">
    <property type="entry name" value="LRR_8"/>
    <property type="match status" value="1"/>
</dbReference>
<evidence type="ECO:0000256" key="3">
    <source>
        <dbReference type="SAM" id="Coils"/>
    </source>
</evidence>
<proteinExistence type="predicted"/>
<evidence type="ECO:0000313" key="5">
    <source>
        <dbReference type="Proteomes" id="UP000007487"/>
    </source>
</evidence>
<dbReference type="InterPro" id="IPR050216">
    <property type="entry name" value="LRR_domain-containing"/>
</dbReference>
<dbReference type="GO" id="GO:0005737">
    <property type="term" value="C:cytoplasm"/>
    <property type="evidence" value="ECO:0007669"/>
    <property type="project" value="TreeGrafter"/>
</dbReference>
<dbReference type="InterPro" id="IPR032675">
    <property type="entry name" value="LRR_dom_sf"/>
</dbReference>
<dbReference type="Proteomes" id="UP000007487">
    <property type="component" value="Chromosome"/>
</dbReference>
<dbReference type="Gene3D" id="3.80.10.10">
    <property type="entry name" value="Ribonuclease Inhibitor"/>
    <property type="match status" value="1"/>
</dbReference>
<keyword evidence="5" id="KW-1185">Reference proteome</keyword>
<keyword evidence="2" id="KW-0677">Repeat</keyword>
<dbReference type="eggNOG" id="COG4886">
    <property type="taxonomic scope" value="Bacteria"/>
</dbReference>
<dbReference type="OrthoDB" id="451006at2"/>
<accession>F0RBC2</accession>
<evidence type="ECO:0000256" key="2">
    <source>
        <dbReference type="ARBA" id="ARBA00022737"/>
    </source>
</evidence>
<feature type="coiled-coil region" evidence="3">
    <location>
        <begin position="174"/>
        <end position="201"/>
    </location>
</feature>
<dbReference type="HOGENOM" id="CLU_561055_0_0_10"/>
<dbReference type="KEGG" id="cly:Celly_1720"/>
<dbReference type="SMART" id="SM00364">
    <property type="entry name" value="LRR_BAC"/>
    <property type="match status" value="5"/>
</dbReference>
<dbReference type="PANTHER" id="PTHR48051">
    <property type="match status" value="1"/>
</dbReference>
<protein>
    <submittedName>
        <fullName evidence="4">Leucine-rich repeat-containing protein</fullName>
    </submittedName>
</protein>
<gene>
    <name evidence="4" type="ordered locus">Celly_1720</name>
</gene>
<keyword evidence="3" id="KW-0175">Coiled coil</keyword>